<accession>A0ACB6ZRQ2</accession>
<dbReference type="Proteomes" id="UP000886501">
    <property type="component" value="Unassembled WGS sequence"/>
</dbReference>
<protein>
    <submittedName>
        <fullName evidence="1">Uncharacterized protein</fullName>
    </submittedName>
</protein>
<reference evidence="1" key="1">
    <citation type="submission" date="2019-10" db="EMBL/GenBank/DDBJ databases">
        <authorList>
            <consortium name="DOE Joint Genome Institute"/>
            <person name="Kuo A."/>
            <person name="Miyauchi S."/>
            <person name="Kiss E."/>
            <person name="Drula E."/>
            <person name="Kohler A."/>
            <person name="Sanchez-Garcia M."/>
            <person name="Andreopoulos B."/>
            <person name="Barry K.W."/>
            <person name="Bonito G."/>
            <person name="Buee M."/>
            <person name="Carver A."/>
            <person name="Chen C."/>
            <person name="Cichocki N."/>
            <person name="Clum A."/>
            <person name="Culley D."/>
            <person name="Crous P.W."/>
            <person name="Fauchery L."/>
            <person name="Girlanda M."/>
            <person name="Hayes R."/>
            <person name="Keri Z."/>
            <person name="Labutti K."/>
            <person name="Lipzen A."/>
            <person name="Lombard V."/>
            <person name="Magnuson J."/>
            <person name="Maillard F."/>
            <person name="Morin E."/>
            <person name="Murat C."/>
            <person name="Nolan M."/>
            <person name="Ohm R."/>
            <person name="Pangilinan J."/>
            <person name="Pereira M."/>
            <person name="Perotto S."/>
            <person name="Peter M."/>
            <person name="Riley R."/>
            <person name="Sitrit Y."/>
            <person name="Stielow B."/>
            <person name="Szollosi G."/>
            <person name="Zifcakova L."/>
            <person name="Stursova M."/>
            <person name="Spatafora J.W."/>
            <person name="Tedersoo L."/>
            <person name="Vaario L.-M."/>
            <person name="Yamada A."/>
            <person name="Yan M."/>
            <person name="Wang P."/>
            <person name="Xu J."/>
            <person name="Bruns T."/>
            <person name="Baldrian P."/>
            <person name="Vilgalys R."/>
            <person name="Henrissat B."/>
            <person name="Grigoriev I.V."/>
            <person name="Hibbett D."/>
            <person name="Nagy L.G."/>
            <person name="Martin F.M."/>
        </authorList>
    </citation>
    <scope>NUCLEOTIDE SEQUENCE</scope>
    <source>
        <strain evidence="1">P2</strain>
    </source>
</reference>
<keyword evidence="2" id="KW-1185">Reference proteome</keyword>
<evidence type="ECO:0000313" key="2">
    <source>
        <dbReference type="Proteomes" id="UP000886501"/>
    </source>
</evidence>
<name>A0ACB6ZRQ2_THEGA</name>
<organism evidence="1 2">
    <name type="scientific">Thelephora ganbajun</name>
    <name type="common">Ganba fungus</name>
    <dbReference type="NCBI Taxonomy" id="370292"/>
    <lineage>
        <taxon>Eukaryota</taxon>
        <taxon>Fungi</taxon>
        <taxon>Dikarya</taxon>
        <taxon>Basidiomycota</taxon>
        <taxon>Agaricomycotina</taxon>
        <taxon>Agaricomycetes</taxon>
        <taxon>Thelephorales</taxon>
        <taxon>Thelephoraceae</taxon>
        <taxon>Thelephora</taxon>
    </lineage>
</organism>
<comment type="caution">
    <text evidence="1">The sequence shown here is derived from an EMBL/GenBank/DDBJ whole genome shotgun (WGS) entry which is preliminary data.</text>
</comment>
<sequence>MHLFRAEDSFPSRIREDLESLTSTQSREQEEIKKLLEEALNNEVLGHLTKQIEKQVDVCIDNTVKKLVEAELENHVSKELRDQVDKQRSELLSLQIKIHNSEVKRANSFIKTRKQFGESLQYLLDEKGRPSDIFPKTVDQLLEYHDAKVLQLVKFYGMDNPDLKSKIPNLNWFLREIGVTYQSNLLG</sequence>
<proteinExistence type="predicted"/>
<reference evidence="1" key="2">
    <citation type="journal article" date="2020" name="Nat. Commun.">
        <title>Large-scale genome sequencing of mycorrhizal fungi provides insights into the early evolution of symbiotic traits.</title>
        <authorList>
            <person name="Miyauchi S."/>
            <person name="Kiss E."/>
            <person name="Kuo A."/>
            <person name="Drula E."/>
            <person name="Kohler A."/>
            <person name="Sanchez-Garcia M."/>
            <person name="Morin E."/>
            <person name="Andreopoulos B."/>
            <person name="Barry K.W."/>
            <person name="Bonito G."/>
            <person name="Buee M."/>
            <person name="Carver A."/>
            <person name="Chen C."/>
            <person name="Cichocki N."/>
            <person name="Clum A."/>
            <person name="Culley D."/>
            <person name="Crous P.W."/>
            <person name="Fauchery L."/>
            <person name="Girlanda M."/>
            <person name="Hayes R.D."/>
            <person name="Keri Z."/>
            <person name="LaButti K."/>
            <person name="Lipzen A."/>
            <person name="Lombard V."/>
            <person name="Magnuson J."/>
            <person name="Maillard F."/>
            <person name="Murat C."/>
            <person name="Nolan M."/>
            <person name="Ohm R.A."/>
            <person name="Pangilinan J."/>
            <person name="Pereira M.F."/>
            <person name="Perotto S."/>
            <person name="Peter M."/>
            <person name="Pfister S."/>
            <person name="Riley R."/>
            <person name="Sitrit Y."/>
            <person name="Stielow J.B."/>
            <person name="Szollosi G."/>
            <person name="Zifcakova L."/>
            <person name="Stursova M."/>
            <person name="Spatafora J.W."/>
            <person name="Tedersoo L."/>
            <person name="Vaario L.M."/>
            <person name="Yamada A."/>
            <person name="Yan M."/>
            <person name="Wang P."/>
            <person name="Xu J."/>
            <person name="Bruns T."/>
            <person name="Baldrian P."/>
            <person name="Vilgalys R."/>
            <person name="Dunand C."/>
            <person name="Henrissat B."/>
            <person name="Grigoriev I.V."/>
            <person name="Hibbett D."/>
            <person name="Nagy L.G."/>
            <person name="Martin F.M."/>
        </authorList>
    </citation>
    <scope>NUCLEOTIDE SEQUENCE</scope>
    <source>
        <strain evidence="1">P2</strain>
    </source>
</reference>
<gene>
    <name evidence="1" type="ORF">BDM02DRAFT_2748052</name>
</gene>
<evidence type="ECO:0000313" key="1">
    <source>
        <dbReference type="EMBL" id="KAF9652450.1"/>
    </source>
</evidence>
<dbReference type="EMBL" id="MU117968">
    <property type="protein sequence ID" value="KAF9652450.1"/>
    <property type="molecule type" value="Genomic_DNA"/>
</dbReference>